<evidence type="ECO:0000256" key="4">
    <source>
        <dbReference type="ARBA" id="ARBA00022723"/>
    </source>
</evidence>
<dbReference type="RefSeq" id="WP_107827951.1">
    <property type="nucleotide sequence ID" value="NZ_CP160205.1"/>
</dbReference>
<dbReference type="SUPFAM" id="SSF81301">
    <property type="entry name" value="Nucleotidyltransferase"/>
    <property type="match status" value="1"/>
</dbReference>
<dbReference type="OrthoDB" id="798692at2"/>
<organism evidence="9 10">
    <name type="scientific">Mucilaginibacter yixingensis</name>
    <dbReference type="NCBI Taxonomy" id="1295612"/>
    <lineage>
        <taxon>Bacteria</taxon>
        <taxon>Pseudomonadati</taxon>
        <taxon>Bacteroidota</taxon>
        <taxon>Sphingobacteriia</taxon>
        <taxon>Sphingobacteriales</taxon>
        <taxon>Sphingobacteriaceae</taxon>
        <taxon>Mucilaginibacter</taxon>
    </lineage>
</organism>
<dbReference type="AlphaFoldDB" id="A0A2T5JE68"/>
<dbReference type="InterPro" id="IPR052038">
    <property type="entry name" value="Type-VII_TA_antitoxin"/>
</dbReference>
<keyword evidence="5" id="KW-0547">Nucleotide-binding</keyword>
<keyword evidence="6" id="KW-0067">ATP-binding</keyword>
<reference evidence="9 10" key="1">
    <citation type="submission" date="2018-04" db="EMBL/GenBank/DDBJ databases">
        <title>Genomic Encyclopedia of Archaeal and Bacterial Type Strains, Phase II (KMG-II): from individual species to whole genera.</title>
        <authorList>
            <person name="Goeker M."/>
        </authorList>
    </citation>
    <scope>NUCLEOTIDE SEQUENCE [LARGE SCALE GENOMIC DNA]</scope>
    <source>
        <strain evidence="9 10">DSM 26809</strain>
    </source>
</reference>
<dbReference type="PANTHER" id="PTHR33571">
    <property type="entry name" value="SSL8005 PROTEIN"/>
    <property type="match status" value="1"/>
</dbReference>
<keyword evidence="10" id="KW-1185">Reference proteome</keyword>
<feature type="domain" description="Polymerase beta nucleotidyltransferase" evidence="8">
    <location>
        <begin position="14"/>
        <end position="93"/>
    </location>
</feature>
<evidence type="ECO:0000256" key="1">
    <source>
        <dbReference type="ARBA" id="ARBA00001946"/>
    </source>
</evidence>
<dbReference type="Proteomes" id="UP000244168">
    <property type="component" value="Unassembled WGS sequence"/>
</dbReference>
<keyword evidence="4" id="KW-0479">Metal-binding</keyword>
<dbReference type="GO" id="GO:0016779">
    <property type="term" value="F:nucleotidyltransferase activity"/>
    <property type="evidence" value="ECO:0007669"/>
    <property type="project" value="UniProtKB-KW"/>
</dbReference>
<dbReference type="CDD" id="cd05403">
    <property type="entry name" value="NT_KNTase_like"/>
    <property type="match status" value="1"/>
</dbReference>
<dbReference type="GO" id="GO:0005524">
    <property type="term" value="F:ATP binding"/>
    <property type="evidence" value="ECO:0007669"/>
    <property type="project" value="UniProtKB-KW"/>
</dbReference>
<evidence type="ECO:0000256" key="7">
    <source>
        <dbReference type="ARBA" id="ARBA00022842"/>
    </source>
</evidence>
<evidence type="ECO:0000256" key="6">
    <source>
        <dbReference type="ARBA" id="ARBA00022840"/>
    </source>
</evidence>
<dbReference type="InterPro" id="IPR041633">
    <property type="entry name" value="Polbeta"/>
</dbReference>
<evidence type="ECO:0000259" key="8">
    <source>
        <dbReference type="Pfam" id="PF18765"/>
    </source>
</evidence>
<evidence type="ECO:0000256" key="5">
    <source>
        <dbReference type="ARBA" id="ARBA00022741"/>
    </source>
</evidence>
<dbReference type="InterPro" id="IPR043519">
    <property type="entry name" value="NT_sf"/>
</dbReference>
<name>A0A2T5JE68_9SPHI</name>
<dbReference type="PANTHER" id="PTHR33571:SF12">
    <property type="entry name" value="BSL3053 PROTEIN"/>
    <property type="match status" value="1"/>
</dbReference>
<evidence type="ECO:0000256" key="3">
    <source>
        <dbReference type="ARBA" id="ARBA00022695"/>
    </source>
</evidence>
<evidence type="ECO:0000313" key="9">
    <source>
        <dbReference type="EMBL" id="PTR00055.1"/>
    </source>
</evidence>
<evidence type="ECO:0000313" key="10">
    <source>
        <dbReference type="Proteomes" id="UP000244168"/>
    </source>
</evidence>
<keyword evidence="2" id="KW-0808">Transferase</keyword>
<dbReference type="EMBL" id="QAOQ01000002">
    <property type="protein sequence ID" value="PTR00055.1"/>
    <property type="molecule type" value="Genomic_DNA"/>
</dbReference>
<keyword evidence="7" id="KW-0460">Magnesium</keyword>
<dbReference type="GO" id="GO:0046872">
    <property type="term" value="F:metal ion binding"/>
    <property type="evidence" value="ECO:0007669"/>
    <property type="project" value="UniProtKB-KW"/>
</dbReference>
<evidence type="ECO:0000256" key="2">
    <source>
        <dbReference type="ARBA" id="ARBA00022679"/>
    </source>
</evidence>
<comment type="cofactor">
    <cofactor evidence="1">
        <name>Mg(2+)</name>
        <dbReference type="ChEBI" id="CHEBI:18420"/>
    </cofactor>
</comment>
<dbReference type="Pfam" id="PF18765">
    <property type="entry name" value="Polbeta"/>
    <property type="match status" value="1"/>
</dbReference>
<comment type="caution">
    <text evidence="9">The sequence shown here is derived from an EMBL/GenBank/DDBJ whole genome shotgun (WGS) entry which is preliminary data.</text>
</comment>
<protein>
    <recommendedName>
        <fullName evidence="8">Polymerase beta nucleotidyltransferase domain-containing protein</fullName>
    </recommendedName>
</protein>
<accession>A0A2T5JE68</accession>
<gene>
    <name evidence="9" type="ORF">C8P68_102886</name>
</gene>
<proteinExistence type="predicted"/>
<dbReference type="Gene3D" id="3.30.460.10">
    <property type="entry name" value="Beta Polymerase, domain 2"/>
    <property type="match status" value="1"/>
</dbReference>
<sequence length="94" mass="10700">MQSIAKYQQLMLPVLKKYQIRRASIFGSVAKGYDTAESDVDLLIETEPGFTLFNLLQLEEEMATLLHKRVDLVEFDAIKQSIKEEVLQSAVVIL</sequence>
<keyword evidence="3" id="KW-0548">Nucleotidyltransferase</keyword>